<proteinExistence type="predicted"/>
<evidence type="ECO:0000256" key="1">
    <source>
        <dbReference type="SAM" id="Phobius"/>
    </source>
</evidence>
<dbReference type="EMBL" id="LXTC01000001">
    <property type="protein sequence ID" value="OBA24331.1"/>
    <property type="molecule type" value="Genomic_DNA"/>
</dbReference>
<dbReference type="Proteomes" id="UP000092555">
    <property type="component" value="Unassembled WGS sequence"/>
</dbReference>
<organism evidence="2 3">
    <name type="scientific">Metschnikowia bicuspidata var. bicuspidata NRRL YB-4993</name>
    <dbReference type="NCBI Taxonomy" id="869754"/>
    <lineage>
        <taxon>Eukaryota</taxon>
        <taxon>Fungi</taxon>
        <taxon>Dikarya</taxon>
        <taxon>Ascomycota</taxon>
        <taxon>Saccharomycotina</taxon>
        <taxon>Pichiomycetes</taxon>
        <taxon>Metschnikowiaceae</taxon>
        <taxon>Metschnikowia</taxon>
    </lineage>
</organism>
<feature type="transmembrane region" description="Helical" evidence="1">
    <location>
        <begin position="12"/>
        <end position="34"/>
    </location>
</feature>
<sequence length="61" mass="6740">MGKVSGSNPDSSIIFFAHILLSTQYNLELLLSIVQRVLPKKIKIAELMSRSEISAPRGLDI</sequence>
<keyword evidence="3" id="KW-1185">Reference proteome</keyword>
<evidence type="ECO:0000313" key="2">
    <source>
        <dbReference type="EMBL" id="OBA24331.1"/>
    </source>
</evidence>
<name>A0A1A0HK03_9ASCO</name>
<comment type="caution">
    <text evidence="2">The sequence shown here is derived from an EMBL/GenBank/DDBJ whole genome shotgun (WGS) entry which is preliminary data.</text>
</comment>
<protein>
    <submittedName>
        <fullName evidence="2">Uncharacterized protein</fullName>
    </submittedName>
</protein>
<dbReference type="RefSeq" id="XP_018714812.1">
    <property type="nucleotide sequence ID" value="XM_018854307.1"/>
</dbReference>
<accession>A0A1A0HK03</accession>
<reference evidence="2 3" key="1">
    <citation type="submission" date="2016-05" db="EMBL/GenBank/DDBJ databases">
        <title>Comparative genomics of biotechnologically important yeasts.</title>
        <authorList>
            <consortium name="DOE Joint Genome Institute"/>
            <person name="Riley R."/>
            <person name="Haridas S."/>
            <person name="Wolfe K.H."/>
            <person name="Lopes M.R."/>
            <person name="Hittinger C.T."/>
            <person name="Goker M."/>
            <person name="Salamov A."/>
            <person name="Wisecaver J."/>
            <person name="Long T.M."/>
            <person name="Aerts A.L."/>
            <person name="Barry K."/>
            <person name="Choi C."/>
            <person name="Clum A."/>
            <person name="Coughlan A.Y."/>
            <person name="Deshpande S."/>
            <person name="Douglass A.P."/>
            <person name="Hanson S.J."/>
            <person name="Klenk H.-P."/>
            <person name="LaButti K."/>
            <person name="Lapidus A."/>
            <person name="Lindquist E."/>
            <person name="Lipzen A."/>
            <person name="Meier-kolthoff J.P."/>
            <person name="Ohm R.A."/>
            <person name="Otillar R.P."/>
            <person name="Pangilinan J."/>
            <person name="Peng Y."/>
            <person name="Rokas A."/>
            <person name="Rosa C.A."/>
            <person name="Scheuner C."/>
            <person name="Sibirny A.A."/>
            <person name="Slot J.C."/>
            <person name="Stielow J.B."/>
            <person name="Sun H."/>
            <person name="Kurtzman C.P."/>
            <person name="Blackwell M."/>
            <person name="Grigoriev I.V."/>
            <person name="Jeffries T.W."/>
        </authorList>
    </citation>
    <scope>NUCLEOTIDE SEQUENCE [LARGE SCALE GENOMIC DNA]</scope>
    <source>
        <strain evidence="2 3">NRRL YB-4993</strain>
    </source>
</reference>
<dbReference type="AlphaFoldDB" id="A0A1A0HK03"/>
<evidence type="ECO:0000313" key="3">
    <source>
        <dbReference type="Proteomes" id="UP000092555"/>
    </source>
</evidence>
<dbReference type="GeneID" id="30027283"/>
<gene>
    <name evidence="2" type="ORF">METBIDRAFT_131201</name>
</gene>
<keyword evidence="1" id="KW-0812">Transmembrane</keyword>
<keyword evidence="1" id="KW-1133">Transmembrane helix</keyword>
<keyword evidence="1" id="KW-0472">Membrane</keyword>